<dbReference type="InterPro" id="IPR009003">
    <property type="entry name" value="Peptidase_S1_PA"/>
</dbReference>
<dbReference type="InterPro" id="IPR001314">
    <property type="entry name" value="Peptidase_S1A"/>
</dbReference>
<dbReference type="KEGG" id="ceh:CEW89_18280"/>
<dbReference type="PRINTS" id="PR00722">
    <property type="entry name" value="CHYMOTRYPSIN"/>
</dbReference>
<dbReference type="STRING" id="1758178.GCA_001550095_03168"/>
<gene>
    <name evidence="3" type="ORF">CEW89_18280</name>
</gene>
<keyword evidence="4" id="KW-1185">Reference proteome</keyword>
<accession>A0A291GH18</accession>
<dbReference type="Proteomes" id="UP000217935">
    <property type="component" value="Chromosome"/>
</dbReference>
<protein>
    <recommendedName>
        <fullName evidence="5">Trypsin</fullName>
    </recommendedName>
</protein>
<evidence type="ECO:0000256" key="2">
    <source>
        <dbReference type="SAM" id="SignalP"/>
    </source>
</evidence>
<keyword evidence="1 2" id="KW-0732">Signal</keyword>
<dbReference type="SUPFAM" id="SSF50494">
    <property type="entry name" value="Trypsin-like serine proteases"/>
    <property type="match status" value="1"/>
</dbReference>
<dbReference type="Pfam" id="PF13365">
    <property type="entry name" value="Trypsin_2"/>
    <property type="match status" value="1"/>
</dbReference>
<dbReference type="InterPro" id="IPR043504">
    <property type="entry name" value="Peptidase_S1_PA_chymotrypsin"/>
</dbReference>
<dbReference type="Gene3D" id="2.40.10.10">
    <property type="entry name" value="Trypsin-like serine proteases"/>
    <property type="match status" value="2"/>
</dbReference>
<reference evidence="3 4" key="1">
    <citation type="submission" date="2017-06" db="EMBL/GenBank/DDBJ databases">
        <title>Celeribacter sp. TSPH2 complete genome sequence.</title>
        <authorList>
            <person name="Woo J.-H."/>
            <person name="Kim H.-S."/>
        </authorList>
    </citation>
    <scope>NUCLEOTIDE SEQUENCE [LARGE SCALE GENOMIC DNA]</scope>
    <source>
        <strain evidence="3 4">TSPH2</strain>
    </source>
</reference>
<organism evidence="3 4">
    <name type="scientific">Celeribacter ethanolicus</name>
    <dbReference type="NCBI Taxonomy" id="1758178"/>
    <lineage>
        <taxon>Bacteria</taxon>
        <taxon>Pseudomonadati</taxon>
        <taxon>Pseudomonadota</taxon>
        <taxon>Alphaproteobacteria</taxon>
        <taxon>Rhodobacterales</taxon>
        <taxon>Roseobacteraceae</taxon>
        <taxon>Celeribacter</taxon>
    </lineage>
</organism>
<proteinExistence type="predicted"/>
<evidence type="ECO:0000256" key="1">
    <source>
        <dbReference type="ARBA" id="ARBA00022729"/>
    </source>
</evidence>
<dbReference type="GO" id="GO:0004252">
    <property type="term" value="F:serine-type endopeptidase activity"/>
    <property type="evidence" value="ECO:0007669"/>
    <property type="project" value="InterPro"/>
</dbReference>
<evidence type="ECO:0008006" key="5">
    <source>
        <dbReference type="Google" id="ProtNLM"/>
    </source>
</evidence>
<sequence>MSLSARFLSLFVLCCVPFAMRAEEILPASAERIGWEGVGRLEMAGEGTCTGALIAPDLVLTAAHCVMDAENTPLAPEKITFRAGLREERHVAASRGAAVAVMPGFETAERETGDHLRRDVALVKLASPIPAALARPYALHGPSGPEGDLTVASYGQPQNDVMTIQRACHLLDASQGLYAFDCYINYGSSGAPVFAEDQGRLAIVSLVSSMGEAGGRRVGYGMSLSGKVEALKRQLALGVPSSEVKAAVVKRITVGGGTSSRAVGNSKFLSAE</sequence>
<dbReference type="EMBL" id="CP022196">
    <property type="protein sequence ID" value="ATG49352.1"/>
    <property type="molecule type" value="Genomic_DNA"/>
</dbReference>
<feature type="signal peptide" evidence="2">
    <location>
        <begin position="1"/>
        <end position="21"/>
    </location>
</feature>
<evidence type="ECO:0000313" key="4">
    <source>
        <dbReference type="Proteomes" id="UP000217935"/>
    </source>
</evidence>
<dbReference type="InterPro" id="IPR018114">
    <property type="entry name" value="TRYPSIN_HIS"/>
</dbReference>
<dbReference type="PANTHER" id="PTHR15462">
    <property type="entry name" value="SERINE PROTEASE"/>
    <property type="match status" value="1"/>
</dbReference>
<dbReference type="PROSITE" id="PS00134">
    <property type="entry name" value="TRYPSIN_HIS"/>
    <property type="match status" value="1"/>
</dbReference>
<dbReference type="AlphaFoldDB" id="A0A291GH18"/>
<name>A0A291GH18_9RHOB</name>
<dbReference type="PANTHER" id="PTHR15462:SF8">
    <property type="entry name" value="SERINE PROTEASE"/>
    <property type="match status" value="1"/>
</dbReference>
<dbReference type="InterPro" id="IPR050966">
    <property type="entry name" value="Glutamyl_endopeptidase"/>
</dbReference>
<feature type="chain" id="PRO_5013171883" description="Trypsin" evidence="2">
    <location>
        <begin position="22"/>
        <end position="272"/>
    </location>
</feature>
<dbReference type="GO" id="GO:0006508">
    <property type="term" value="P:proteolysis"/>
    <property type="evidence" value="ECO:0007669"/>
    <property type="project" value="InterPro"/>
</dbReference>
<evidence type="ECO:0000313" key="3">
    <source>
        <dbReference type="EMBL" id="ATG49352.1"/>
    </source>
</evidence>